<keyword evidence="7" id="KW-0325">Glycoprotein</keyword>
<comment type="subcellular location">
    <subcellularLocation>
        <location evidence="1">Cell membrane</location>
        <topology evidence="1">Multi-pass membrane protein</topology>
    </subcellularLocation>
</comment>
<evidence type="ECO:0000313" key="12">
    <source>
        <dbReference type="RefSeq" id="XP_016988946.1"/>
    </source>
</evidence>
<dbReference type="PANTHER" id="PTHR42643">
    <property type="entry name" value="IONOTROPIC RECEPTOR 20A-RELATED"/>
    <property type="match status" value="1"/>
</dbReference>
<dbReference type="RefSeq" id="XP_016988946.1">
    <property type="nucleotide sequence ID" value="XM_017133457.1"/>
</dbReference>
<reference evidence="10" key="3">
    <citation type="submission" date="2025-05" db="UniProtKB">
        <authorList>
            <consortium name="EnsemblMetazoa"/>
        </authorList>
    </citation>
    <scope>IDENTIFICATION</scope>
</reference>
<accession>A0A6P4FUU9</accession>
<evidence type="ECO:0000313" key="11">
    <source>
        <dbReference type="Proteomes" id="UP001652680"/>
    </source>
</evidence>
<keyword evidence="11" id="KW-1185">Reference proteome</keyword>
<evidence type="ECO:0000313" key="10">
    <source>
        <dbReference type="EnsemblMetazoa" id="XP_016988946.1"/>
    </source>
</evidence>
<evidence type="ECO:0000256" key="8">
    <source>
        <dbReference type="SAM" id="Phobius"/>
    </source>
</evidence>
<reference evidence="11" key="1">
    <citation type="journal article" date="2021" name="Elife">
        <title>Highly contiguous assemblies of 101 drosophilid genomes.</title>
        <authorList>
            <person name="Kim B.Y."/>
            <person name="Wang J.R."/>
            <person name="Miller D.E."/>
            <person name="Barmina O."/>
            <person name="Delaney E."/>
            <person name="Thompson A."/>
            <person name="Comeault A.A."/>
            <person name="Peede D."/>
            <person name="D'Agostino E.R."/>
            <person name="Pelaez J."/>
            <person name="Aguilar J.M."/>
            <person name="Haji D."/>
            <person name="Matsunaga T."/>
            <person name="Armstrong E.E."/>
            <person name="Zych M."/>
            <person name="Ogawa Y."/>
            <person name="Stamenkovic-Radak M."/>
            <person name="Jelic M."/>
            <person name="Veselinovic M.S."/>
            <person name="Tanaskovic M."/>
            <person name="Eric P."/>
            <person name="Gao J.J."/>
            <person name="Katoh T.K."/>
            <person name="Toda M.J."/>
            <person name="Watabe H."/>
            <person name="Watada M."/>
            <person name="Davis J.S."/>
            <person name="Moyle L.C."/>
            <person name="Manoli G."/>
            <person name="Bertolini E."/>
            <person name="Kostal V."/>
            <person name="Hawley R.S."/>
            <person name="Takahashi A."/>
            <person name="Jones C.D."/>
            <person name="Price D.K."/>
            <person name="Whiteman N."/>
            <person name="Kopp A."/>
            <person name="Matute D.R."/>
            <person name="Petrov D.A."/>
        </authorList>
    </citation>
    <scope>NUCLEOTIDE SEQUENCE [LARGE SCALE GENOMIC DNA]</scope>
</reference>
<proteinExistence type="predicted"/>
<evidence type="ECO:0000256" key="3">
    <source>
        <dbReference type="ARBA" id="ARBA00022692"/>
    </source>
</evidence>
<keyword evidence="5 8" id="KW-0472">Membrane</keyword>
<dbReference type="SUPFAM" id="SSF53850">
    <property type="entry name" value="Periplasmic binding protein-like II"/>
    <property type="match status" value="1"/>
</dbReference>
<feature type="chain" id="PRO_5028294335" evidence="9">
    <location>
        <begin position="22"/>
        <end position="565"/>
    </location>
</feature>
<feature type="transmembrane region" description="Helical" evidence="8">
    <location>
        <begin position="534"/>
        <end position="555"/>
    </location>
</feature>
<dbReference type="EnsemblMetazoa" id="XM_017133457.1">
    <property type="protein sequence ID" value="XP_016988946.1"/>
    <property type="gene ID" value="LOC108051367"/>
</dbReference>
<evidence type="ECO:0000256" key="4">
    <source>
        <dbReference type="ARBA" id="ARBA00022989"/>
    </source>
</evidence>
<organism evidence="12">
    <name type="scientific">Drosophila rhopaloa</name>
    <name type="common">Fruit fly</name>
    <dbReference type="NCBI Taxonomy" id="1041015"/>
    <lineage>
        <taxon>Eukaryota</taxon>
        <taxon>Metazoa</taxon>
        <taxon>Ecdysozoa</taxon>
        <taxon>Arthropoda</taxon>
        <taxon>Hexapoda</taxon>
        <taxon>Insecta</taxon>
        <taxon>Pterygota</taxon>
        <taxon>Neoptera</taxon>
        <taxon>Endopterygota</taxon>
        <taxon>Diptera</taxon>
        <taxon>Brachycera</taxon>
        <taxon>Muscomorpha</taxon>
        <taxon>Ephydroidea</taxon>
        <taxon>Drosophilidae</taxon>
        <taxon>Drosophila</taxon>
        <taxon>Sophophora</taxon>
    </lineage>
</organism>
<feature type="transmembrane region" description="Helical" evidence="8">
    <location>
        <begin position="341"/>
        <end position="361"/>
    </location>
</feature>
<reference evidence="12" key="2">
    <citation type="submission" date="2025-04" db="UniProtKB">
        <authorList>
            <consortium name="RefSeq"/>
        </authorList>
    </citation>
    <scope>IDENTIFICATION</scope>
</reference>
<feature type="transmembrane region" description="Helical" evidence="8">
    <location>
        <begin position="283"/>
        <end position="305"/>
    </location>
</feature>
<keyword evidence="6 12" id="KW-0675">Receptor</keyword>
<dbReference type="OrthoDB" id="7969653at2759"/>
<dbReference type="AlphaFoldDB" id="A0A6P4FUU9"/>
<sequence length="565" mass="66871">MCRLLIFILIVLFFETSKCWSAREVINQLNKDLQLHLNIYLDCGDMELRFNQEVPNLLLNTLEEQQKLLGRFSARSLIIACLKESTENRTLNGIRELLWGIQHLHMIYIVNSKMDFYFKQALGGGFLHVLVLNNGTLYTYQPYPKIQIHQIKDMKEFYDLTKMRNLQGLAVHTTVETMTPRCFHYKNRQGKVVYAGYMYKLLKGFIETYNGTEKHVFANMETVPYKLGLSAFANGEIDMVPRIIHAMDWKYYHRSHIFYNIKTFLMVPWAEPLPKCWYFIQPFYWTVWITFIAGFIYASVLIWWIRFRQDEGSSLSSTFLDVLQLLFLLPVSKIWHFRLGIPSALSFIVLFTVGFILTNLYTAQLSSSLTTGLFKRQLNTFDDLFREKRIFLVESFDANVLHNMIKEKIIQKEFQNITQVTSIKEVFKLRKSLNTSYVYEAYEDRISFELLQQKYLRVPIFKTLKEVYDQRPVFVALRHGLPYVELVNDYLRRTWESGIWLKLQKDANFEGISSGEISFRKSKSWEIQVFDKDFYFFAYILLVLGWLAGAIVFLLEKIFRDCNRS</sequence>
<dbReference type="InterPro" id="IPR052192">
    <property type="entry name" value="Insect_Ionotropic_Sensory_Rcpt"/>
</dbReference>
<keyword evidence="3 8" id="KW-0812">Transmembrane</keyword>
<evidence type="ECO:0000256" key="6">
    <source>
        <dbReference type="ARBA" id="ARBA00023170"/>
    </source>
</evidence>
<keyword evidence="4 8" id="KW-1133">Transmembrane helix</keyword>
<evidence type="ECO:0000256" key="1">
    <source>
        <dbReference type="ARBA" id="ARBA00004651"/>
    </source>
</evidence>
<dbReference type="GeneID" id="108051367"/>
<dbReference type="GO" id="GO:0005886">
    <property type="term" value="C:plasma membrane"/>
    <property type="evidence" value="ECO:0007669"/>
    <property type="project" value="UniProtKB-SubCell"/>
</dbReference>
<keyword evidence="9" id="KW-0732">Signal</keyword>
<dbReference type="PANTHER" id="PTHR42643:SF39">
    <property type="entry name" value="IONOTROPIC RECEPTOR 56A-RELATED"/>
    <property type="match status" value="1"/>
</dbReference>
<evidence type="ECO:0000256" key="2">
    <source>
        <dbReference type="ARBA" id="ARBA00022475"/>
    </source>
</evidence>
<keyword evidence="2" id="KW-1003">Cell membrane</keyword>
<evidence type="ECO:0000256" key="9">
    <source>
        <dbReference type="SAM" id="SignalP"/>
    </source>
</evidence>
<evidence type="ECO:0000256" key="7">
    <source>
        <dbReference type="ARBA" id="ARBA00023180"/>
    </source>
</evidence>
<protein>
    <submittedName>
        <fullName evidence="12">Glutamate receptor 2.5</fullName>
    </submittedName>
</protein>
<evidence type="ECO:0000256" key="5">
    <source>
        <dbReference type="ARBA" id="ARBA00023136"/>
    </source>
</evidence>
<dbReference type="Proteomes" id="UP001652680">
    <property type="component" value="Unassembled WGS sequence"/>
</dbReference>
<dbReference type="CTD" id="317838"/>
<gene>
    <name evidence="12" type="primary">LOC108051367</name>
    <name evidence="10" type="synonym">108051367</name>
</gene>
<feature type="signal peptide" evidence="9">
    <location>
        <begin position="1"/>
        <end position="21"/>
    </location>
</feature>
<name>A0A6P4FUU9_DRORH</name>
<feature type="transmembrane region" description="Helical" evidence="8">
    <location>
        <begin position="317"/>
        <end position="335"/>
    </location>
</feature>